<accession>A0A7X8XXU4</accession>
<dbReference type="Proteomes" id="UP000585050">
    <property type="component" value="Unassembled WGS sequence"/>
</dbReference>
<name>A0A7X8XXU4_9BACT</name>
<dbReference type="EMBL" id="JABAIL010000007">
    <property type="protein sequence ID" value="NLR93586.1"/>
    <property type="molecule type" value="Genomic_DNA"/>
</dbReference>
<protein>
    <submittedName>
        <fullName evidence="1">Uncharacterized protein</fullName>
    </submittedName>
</protein>
<proteinExistence type="predicted"/>
<sequence length="104" mass="12059">MTREELINYLNTEQLINISNALKNMFERTKAFYFQVTTTLTVNDDGRYEVSTPDNFPVFTPKGQGFLEDGGDYYKGELKLRNLEEEDSLEMAKDLIIACFENNK</sequence>
<dbReference type="RefSeq" id="WP_168884301.1">
    <property type="nucleotide sequence ID" value="NZ_JABAIL010000007.1"/>
</dbReference>
<reference evidence="1 2" key="1">
    <citation type="submission" date="2020-04" db="EMBL/GenBank/DDBJ databases">
        <title>Flammeovirga sp. SR4, a novel species isolated from seawater.</title>
        <authorList>
            <person name="Wang X."/>
        </authorList>
    </citation>
    <scope>NUCLEOTIDE SEQUENCE [LARGE SCALE GENOMIC DNA]</scope>
    <source>
        <strain evidence="1 2">SR4</strain>
    </source>
</reference>
<evidence type="ECO:0000313" key="1">
    <source>
        <dbReference type="EMBL" id="NLR93586.1"/>
    </source>
</evidence>
<dbReference type="AlphaFoldDB" id="A0A7X8XXU4"/>
<comment type="caution">
    <text evidence="1">The sequence shown here is derived from an EMBL/GenBank/DDBJ whole genome shotgun (WGS) entry which is preliminary data.</text>
</comment>
<gene>
    <name evidence="1" type="ORF">HGP29_20475</name>
</gene>
<organism evidence="1 2">
    <name type="scientific">Flammeovirga agarivorans</name>
    <dbReference type="NCBI Taxonomy" id="2726742"/>
    <lineage>
        <taxon>Bacteria</taxon>
        <taxon>Pseudomonadati</taxon>
        <taxon>Bacteroidota</taxon>
        <taxon>Cytophagia</taxon>
        <taxon>Cytophagales</taxon>
        <taxon>Flammeovirgaceae</taxon>
        <taxon>Flammeovirga</taxon>
    </lineage>
</organism>
<keyword evidence="2" id="KW-1185">Reference proteome</keyword>
<evidence type="ECO:0000313" key="2">
    <source>
        <dbReference type="Proteomes" id="UP000585050"/>
    </source>
</evidence>